<dbReference type="EMBL" id="CP106735">
    <property type="protein sequence ID" value="UXX78543.1"/>
    <property type="molecule type" value="Genomic_DNA"/>
</dbReference>
<keyword evidence="2" id="KW-0812">Transmembrane</keyword>
<dbReference type="RefSeq" id="WP_263050288.1">
    <property type="nucleotide sequence ID" value="NZ_CP106735.1"/>
</dbReference>
<keyword evidence="2" id="KW-1133">Transmembrane helix</keyword>
<organism evidence="3 4">
    <name type="scientific">Reichenbachiella carrageenanivorans</name>
    <dbReference type="NCBI Taxonomy" id="2979869"/>
    <lineage>
        <taxon>Bacteria</taxon>
        <taxon>Pseudomonadati</taxon>
        <taxon>Bacteroidota</taxon>
        <taxon>Cytophagia</taxon>
        <taxon>Cytophagales</taxon>
        <taxon>Reichenbachiellaceae</taxon>
        <taxon>Reichenbachiella</taxon>
    </lineage>
</organism>
<feature type="transmembrane region" description="Helical" evidence="2">
    <location>
        <begin position="21"/>
        <end position="43"/>
    </location>
</feature>
<evidence type="ECO:0000256" key="1">
    <source>
        <dbReference type="SAM" id="Coils"/>
    </source>
</evidence>
<evidence type="ECO:0000313" key="3">
    <source>
        <dbReference type="EMBL" id="UXX78543.1"/>
    </source>
</evidence>
<keyword evidence="1" id="KW-0175">Coiled coil</keyword>
<evidence type="ECO:0000313" key="4">
    <source>
        <dbReference type="Proteomes" id="UP001062165"/>
    </source>
</evidence>
<dbReference type="Proteomes" id="UP001062165">
    <property type="component" value="Chromosome"/>
</dbReference>
<sequence length="309" mass="34800">MENKSTMPESKPAPEKGQNKRIVTVVLVILLLAASGAFVYKYMESSDLAAQNQMTQAQLDQAYNDLDSMSNELDTRILKIAQLGGEIDTLLQIKTQLEEEKKAFRKKAYKQINDLQGKVQGYKDLLLAQDVEIERLKVMNDSLLVENTELKVEANNLSASIKDLNQSKAKLEEKVATASKLKIEKVQILAVSSSGKERPSPFKNRHIDHLKIDFEIQENRVAPIEGKGILVKITGPDDNVIFDVAAGSGTFVFEGRESFYTIKKDILFDRNSQALSFLYNKGSDYELGKYILEVYTDDYKMGKTEFIVK</sequence>
<protein>
    <submittedName>
        <fullName evidence="3">Chromosome segregation protein SMC</fullName>
    </submittedName>
</protein>
<keyword evidence="4" id="KW-1185">Reference proteome</keyword>
<evidence type="ECO:0000256" key="2">
    <source>
        <dbReference type="SAM" id="Phobius"/>
    </source>
</evidence>
<reference evidence="3" key="1">
    <citation type="submission" date="2022-10" db="EMBL/GenBank/DDBJ databases">
        <title>Comparative genomics and taxonomic characterization of three novel marine species of genus Reichenbachiella exhibiting antioxidant and polysaccharide degradation activities.</title>
        <authorList>
            <person name="Muhammad N."/>
            <person name="Lee Y.-J."/>
            <person name="Ko J."/>
            <person name="Kim S.-G."/>
        </authorList>
    </citation>
    <scope>NUCLEOTIDE SEQUENCE</scope>
    <source>
        <strain evidence="3">Wsw4-B4</strain>
    </source>
</reference>
<feature type="coiled-coil region" evidence="1">
    <location>
        <begin position="133"/>
        <end position="184"/>
    </location>
</feature>
<gene>
    <name evidence="3" type="ORF">N7E81_14375</name>
</gene>
<keyword evidence="2" id="KW-0472">Membrane</keyword>
<name>A0ABY6D0F2_9BACT</name>
<proteinExistence type="predicted"/>
<accession>A0ABY6D0F2</accession>
<feature type="coiled-coil region" evidence="1">
    <location>
        <begin position="52"/>
        <end position="107"/>
    </location>
</feature>